<feature type="signal peptide" evidence="2">
    <location>
        <begin position="1"/>
        <end position="19"/>
    </location>
</feature>
<evidence type="ECO:0000259" key="5">
    <source>
        <dbReference type="PROSITE" id="PS50883"/>
    </source>
</evidence>
<proteinExistence type="predicted"/>
<dbReference type="SUPFAM" id="SSF141868">
    <property type="entry name" value="EAL domain-like"/>
    <property type="match status" value="1"/>
</dbReference>
<accession>A0ABX5LTC9</accession>
<name>A0ABX5LTC9_9GAMM</name>
<gene>
    <name evidence="7" type="ORF">WH50_18230</name>
</gene>
<dbReference type="InterPro" id="IPR029787">
    <property type="entry name" value="Nucleotide_cyclase"/>
</dbReference>
<keyword evidence="8" id="KW-1185">Reference proteome</keyword>
<keyword evidence="1" id="KW-1133">Transmembrane helix</keyword>
<protein>
    <submittedName>
        <fullName evidence="7">Diguanylate cyclase</fullName>
    </submittedName>
</protein>
<dbReference type="InterPro" id="IPR013656">
    <property type="entry name" value="PAS_4"/>
</dbReference>
<dbReference type="CDD" id="cd01949">
    <property type="entry name" value="GGDEF"/>
    <property type="match status" value="1"/>
</dbReference>
<dbReference type="PROSITE" id="PS50887">
    <property type="entry name" value="GGDEF"/>
    <property type="match status" value="1"/>
</dbReference>
<evidence type="ECO:0000313" key="8">
    <source>
        <dbReference type="Proteomes" id="UP000248090"/>
    </source>
</evidence>
<evidence type="ECO:0000256" key="1">
    <source>
        <dbReference type="SAM" id="Phobius"/>
    </source>
</evidence>
<keyword evidence="2" id="KW-0732">Signal</keyword>
<dbReference type="SMART" id="SM00267">
    <property type="entry name" value="GGDEF"/>
    <property type="match status" value="1"/>
</dbReference>
<comment type="caution">
    <text evidence="7">The sequence shown here is derived from an EMBL/GenBank/DDBJ whole genome shotgun (WGS) entry which is preliminary data.</text>
</comment>
<dbReference type="InterPro" id="IPR000700">
    <property type="entry name" value="PAS-assoc_C"/>
</dbReference>
<dbReference type="InterPro" id="IPR000160">
    <property type="entry name" value="GGDEF_dom"/>
</dbReference>
<keyword evidence="1" id="KW-0472">Membrane</keyword>
<evidence type="ECO:0000259" key="3">
    <source>
        <dbReference type="PROSITE" id="PS50112"/>
    </source>
</evidence>
<dbReference type="PANTHER" id="PTHR44757">
    <property type="entry name" value="DIGUANYLATE CYCLASE DGCP"/>
    <property type="match status" value="1"/>
</dbReference>
<dbReference type="PROSITE" id="PS50883">
    <property type="entry name" value="EAL"/>
    <property type="match status" value="1"/>
</dbReference>
<dbReference type="InterPro" id="IPR035919">
    <property type="entry name" value="EAL_sf"/>
</dbReference>
<dbReference type="SMART" id="SM00052">
    <property type="entry name" value="EAL"/>
    <property type="match status" value="1"/>
</dbReference>
<evidence type="ECO:0000259" key="4">
    <source>
        <dbReference type="PROSITE" id="PS50113"/>
    </source>
</evidence>
<dbReference type="InterPro" id="IPR001638">
    <property type="entry name" value="Solute-binding_3/MltF_N"/>
</dbReference>
<feature type="domain" description="PAS" evidence="3">
    <location>
        <begin position="290"/>
        <end position="360"/>
    </location>
</feature>
<dbReference type="CDD" id="cd01948">
    <property type="entry name" value="EAL"/>
    <property type="match status" value="1"/>
</dbReference>
<dbReference type="Pfam" id="PF08448">
    <property type="entry name" value="PAS_4"/>
    <property type="match status" value="1"/>
</dbReference>
<dbReference type="SUPFAM" id="SSF55073">
    <property type="entry name" value="Nucleotide cyclase"/>
    <property type="match status" value="1"/>
</dbReference>
<dbReference type="NCBIfam" id="TIGR00254">
    <property type="entry name" value="GGDEF"/>
    <property type="match status" value="1"/>
</dbReference>
<feature type="domain" description="PAC" evidence="4">
    <location>
        <begin position="362"/>
        <end position="415"/>
    </location>
</feature>
<evidence type="ECO:0000259" key="6">
    <source>
        <dbReference type="PROSITE" id="PS50887"/>
    </source>
</evidence>
<organism evidence="7 8">
    <name type="scientific">Pokkaliibacter plantistimulans</name>
    <dbReference type="NCBI Taxonomy" id="1635171"/>
    <lineage>
        <taxon>Bacteria</taxon>
        <taxon>Pseudomonadati</taxon>
        <taxon>Pseudomonadota</taxon>
        <taxon>Gammaproteobacteria</taxon>
        <taxon>Oceanospirillales</taxon>
        <taxon>Balneatrichaceae</taxon>
        <taxon>Pokkaliibacter</taxon>
    </lineage>
</organism>
<evidence type="ECO:0000313" key="7">
    <source>
        <dbReference type="EMBL" id="PXF29920.1"/>
    </source>
</evidence>
<dbReference type="SUPFAM" id="SSF53850">
    <property type="entry name" value="Periplasmic binding protein-like II"/>
    <property type="match status" value="1"/>
</dbReference>
<dbReference type="InterPro" id="IPR000014">
    <property type="entry name" value="PAS"/>
</dbReference>
<feature type="chain" id="PRO_5047151822" evidence="2">
    <location>
        <begin position="20"/>
        <end position="856"/>
    </location>
</feature>
<dbReference type="Pfam" id="PF00497">
    <property type="entry name" value="SBP_bac_3"/>
    <property type="match status" value="1"/>
</dbReference>
<sequence>MLALLAFVSLSFLPALTHAESRDVRIGVYQNSPKIMMGTDEMPSGILGDLIVEIARQEHWQLTPVRCEWQQCLELLQSGAIDLMPDVAFSDQRAAIFDFHHTPSLYSWSQVYQNSEEHIQSIIDLHNKRIAVMDGSIQQSYLDGLLKSFSVNAQLVPVRNLEEAFELVAGHKADVAVSNARFGDFQAPNYHLEATPIMFQPAKLFYATPKGKNADLLQAIDHYLDLWQADSKSVYYDILQRWGGKVPRPLIPAQIWWWLYGLMALLVLAVGGNALLRRQVRQKTRFLQASEDKLATILNTIDSYIYIKDTQLKYQYANKKVCDLFDTRLEELLGKSDEAFFDEQTCLNLHQNDRKVLSEGKRLVAEEVNRSNDGRLRTYHSIKMPLRHEDGSIYAICGISTDITDQKQHLQEIHRLAFYDTLTQLPNRRLLIERLQTALSSREVSPRSGALLFIDLDNFKDLNDTMGHDVGDQLLQQVTQRLQAEISAQDTIARLGGDEFVMMLDQLDTNSGRARSYAESLGRRLLAVLSRPYQLSGHICNTTASIGITLFDDPKSTVEELLKHADLAMYQAKAAGRNTLRFFTPDLQSAALARAAVEADMRVALVSRQFLLHYQPQVDMEGKLQGAEALIRWQHPSKGLIPPAQFIPVAEATGLILPLGQWILRQACRQLVEWSQHPYLCTIPVAVNVSVRQFHHPDFASDVLEILSETGAAPHLLKLEITESQLISNMESTIYTMNRLRRKGVHFSLDDFGTGYSSLSYLKRLPLAQLKIDRSFVRDLLNDANDAAIIKTIIALGQTLDMHIIAEGVETLEQRDKLIELGCHLFQGYLFGQPGPAEALHREYLTRVEVPFTPDQ</sequence>
<feature type="transmembrane region" description="Helical" evidence="1">
    <location>
        <begin position="255"/>
        <end position="276"/>
    </location>
</feature>
<dbReference type="PROSITE" id="PS50112">
    <property type="entry name" value="PAS"/>
    <property type="match status" value="1"/>
</dbReference>
<dbReference type="InterPro" id="IPR001633">
    <property type="entry name" value="EAL_dom"/>
</dbReference>
<dbReference type="SMART" id="SM00062">
    <property type="entry name" value="PBPb"/>
    <property type="match status" value="1"/>
</dbReference>
<feature type="domain" description="EAL" evidence="5">
    <location>
        <begin position="594"/>
        <end position="848"/>
    </location>
</feature>
<dbReference type="Gene3D" id="3.30.450.20">
    <property type="entry name" value="PAS domain"/>
    <property type="match status" value="1"/>
</dbReference>
<dbReference type="PROSITE" id="PS50113">
    <property type="entry name" value="PAC"/>
    <property type="match status" value="1"/>
</dbReference>
<dbReference type="Gene3D" id="3.20.20.450">
    <property type="entry name" value="EAL domain"/>
    <property type="match status" value="1"/>
</dbReference>
<dbReference type="CDD" id="cd00130">
    <property type="entry name" value="PAS"/>
    <property type="match status" value="1"/>
</dbReference>
<feature type="domain" description="GGDEF" evidence="6">
    <location>
        <begin position="447"/>
        <end position="585"/>
    </location>
</feature>
<dbReference type="PANTHER" id="PTHR44757:SF2">
    <property type="entry name" value="BIOFILM ARCHITECTURE MAINTENANCE PROTEIN MBAA"/>
    <property type="match status" value="1"/>
</dbReference>
<dbReference type="Pfam" id="PF00563">
    <property type="entry name" value="EAL"/>
    <property type="match status" value="1"/>
</dbReference>
<dbReference type="InterPro" id="IPR052155">
    <property type="entry name" value="Biofilm_reg_signaling"/>
</dbReference>
<reference evidence="7 8" key="1">
    <citation type="submission" date="2015-03" db="EMBL/GenBank/DDBJ databases">
        <authorList>
            <person name="Krishnan R."/>
            <person name="Midha S."/>
            <person name="Patil P.B."/>
            <person name="Rameshkumar N."/>
        </authorList>
    </citation>
    <scope>NUCLEOTIDE SEQUENCE [LARGE SCALE GENOMIC DNA]</scope>
    <source>
        <strain evidence="7 8">L1E11</strain>
    </source>
</reference>
<evidence type="ECO:0000256" key="2">
    <source>
        <dbReference type="SAM" id="SignalP"/>
    </source>
</evidence>
<dbReference type="Proteomes" id="UP000248090">
    <property type="component" value="Unassembled WGS sequence"/>
</dbReference>
<dbReference type="InterPro" id="IPR035965">
    <property type="entry name" value="PAS-like_dom_sf"/>
</dbReference>
<dbReference type="Pfam" id="PF00990">
    <property type="entry name" value="GGDEF"/>
    <property type="match status" value="1"/>
</dbReference>
<dbReference type="SUPFAM" id="SSF55785">
    <property type="entry name" value="PYP-like sensor domain (PAS domain)"/>
    <property type="match status" value="1"/>
</dbReference>
<dbReference type="SMART" id="SM00091">
    <property type="entry name" value="PAS"/>
    <property type="match status" value="1"/>
</dbReference>
<dbReference type="InterPro" id="IPR043128">
    <property type="entry name" value="Rev_trsase/Diguanyl_cyclase"/>
</dbReference>
<keyword evidence="1" id="KW-0812">Transmembrane</keyword>
<dbReference type="NCBIfam" id="TIGR00229">
    <property type="entry name" value="sensory_box"/>
    <property type="match status" value="1"/>
</dbReference>
<dbReference type="Gene3D" id="3.40.190.10">
    <property type="entry name" value="Periplasmic binding protein-like II"/>
    <property type="match status" value="2"/>
</dbReference>
<dbReference type="EMBL" id="LAPT01000093">
    <property type="protein sequence ID" value="PXF29920.1"/>
    <property type="molecule type" value="Genomic_DNA"/>
</dbReference>
<dbReference type="Gene3D" id="3.30.70.270">
    <property type="match status" value="1"/>
</dbReference>